<dbReference type="EMBL" id="AUPC02000057">
    <property type="protein sequence ID" value="POG75821.1"/>
    <property type="molecule type" value="Genomic_DNA"/>
</dbReference>
<sequence length="687" mass="77890">MDPFLDEVNKKRVSDEIRQKKREEKLAKVEFIFPEKDKQGQRAVTKVIVDDSISSVSSQRESDTSTNCSNIIDEPGSNSLDVCLEKTIRSCESLAVEMGTPTFSLLYEKLCNAVILADRVKKLSFVTVNLGKLLSIEVKAQLLAGTSDALLWKRIEQTKKLYTLFNAIDNIPFDYSIHMELQLCKLSSQSNKKNSDLLHITSSDTPTESQVSNESAPKKFDTKVETLDQYPNLYKEYSSKNFDYYGITDKTLCPLCKLGHDDEESIEDKIHSKLYKTHKKETGNEPWQLPKAVINMSAEPQASDFKPIITFKAKPDPELIIKSFSLESIQLARKSERAMVERVDLRICRTVQNETNNHPLRKEERKVKKSNFTQISSDMAYHHIRYLGSTLDLCLPSFKKDYARDANKLCDNEFKTVSGKFDNNSTVSEITTSNCECNVLKRDFKAKRNGDKIHDGCVSSLSITGTEGLTSIKSKEDVTMDIKLSNCSNCREIESLEAQFGKLFRVGSLCGYDWTGEILSQPCRLVHAHSRTTQESTSAIECQGTVRHLRVCDRTNCFSSGSNNSPNSLILVDTFEKSGRSQIATFISCKVNTNSDPKELVYYIANVADFGFNHIIIFGETYYGMIFLDCFGRVFIWEDTFQMAYPLGDSLKEAQNNSIEGIAWFVENGIVYEYIKEPQHIYTDTKE</sequence>
<evidence type="ECO:0000313" key="3">
    <source>
        <dbReference type="Proteomes" id="UP000018888"/>
    </source>
</evidence>
<proteinExistence type="predicted"/>
<dbReference type="Proteomes" id="UP000018888">
    <property type="component" value="Unassembled WGS sequence"/>
</dbReference>
<comment type="caution">
    <text evidence="2">The sequence shown here is derived from an EMBL/GenBank/DDBJ whole genome shotgun (WGS) entry which is preliminary data.</text>
</comment>
<gene>
    <name evidence="2" type="ORF">GLOIN_2v1769868</name>
</gene>
<dbReference type="AlphaFoldDB" id="A0A2P4QDW5"/>
<protein>
    <submittedName>
        <fullName evidence="2">Uncharacterized protein</fullName>
    </submittedName>
</protein>
<organism evidence="2 3">
    <name type="scientific">Rhizophagus irregularis (strain DAOM 181602 / DAOM 197198 / MUCL 43194)</name>
    <name type="common">Arbuscular mycorrhizal fungus</name>
    <name type="synonym">Glomus intraradices</name>
    <dbReference type="NCBI Taxonomy" id="747089"/>
    <lineage>
        <taxon>Eukaryota</taxon>
        <taxon>Fungi</taxon>
        <taxon>Fungi incertae sedis</taxon>
        <taxon>Mucoromycota</taxon>
        <taxon>Glomeromycotina</taxon>
        <taxon>Glomeromycetes</taxon>
        <taxon>Glomerales</taxon>
        <taxon>Glomeraceae</taxon>
        <taxon>Rhizophagus</taxon>
    </lineage>
</organism>
<reference evidence="2 3" key="2">
    <citation type="journal article" date="2018" name="New Phytol.">
        <title>High intraspecific genome diversity in the model arbuscular mycorrhizal symbiont Rhizophagus irregularis.</title>
        <authorList>
            <person name="Chen E.C.H."/>
            <person name="Morin E."/>
            <person name="Beaudet D."/>
            <person name="Noel J."/>
            <person name="Yildirir G."/>
            <person name="Ndikumana S."/>
            <person name="Charron P."/>
            <person name="St-Onge C."/>
            <person name="Giorgi J."/>
            <person name="Kruger M."/>
            <person name="Marton T."/>
            <person name="Ropars J."/>
            <person name="Grigoriev I.V."/>
            <person name="Hainaut M."/>
            <person name="Henrissat B."/>
            <person name="Roux C."/>
            <person name="Martin F."/>
            <person name="Corradi N."/>
        </authorList>
    </citation>
    <scope>NUCLEOTIDE SEQUENCE [LARGE SCALE GENOMIC DNA]</scope>
    <source>
        <strain evidence="2 3">DAOM 197198</strain>
    </source>
</reference>
<keyword evidence="3" id="KW-1185">Reference proteome</keyword>
<feature type="region of interest" description="Disordered" evidence="1">
    <location>
        <begin position="197"/>
        <end position="218"/>
    </location>
</feature>
<name>A0A2P4QDW5_RHIID</name>
<feature type="compositionally biased region" description="Polar residues" evidence="1">
    <location>
        <begin position="200"/>
        <end position="215"/>
    </location>
</feature>
<evidence type="ECO:0000313" key="2">
    <source>
        <dbReference type="EMBL" id="POG75821.1"/>
    </source>
</evidence>
<reference evidence="2 3" key="1">
    <citation type="journal article" date="2013" name="Proc. Natl. Acad. Sci. U.S.A.">
        <title>Genome of an arbuscular mycorrhizal fungus provides insight into the oldest plant symbiosis.</title>
        <authorList>
            <person name="Tisserant E."/>
            <person name="Malbreil M."/>
            <person name="Kuo A."/>
            <person name="Kohler A."/>
            <person name="Symeonidi A."/>
            <person name="Balestrini R."/>
            <person name="Charron P."/>
            <person name="Duensing N."/>
            <person name="Frei Dit Frey N."/>
            <person name="Gianinazzi-Pearson V."/>
            <person name="Gilbert L.B."/>
            <person name="Handa Y."/>
            <person name="Herr J.R."/>
            <person name="Hijri M."/>
            <person name="Koul R."/>
            <person name="Kawaguchi M."/>
            <person name="Krajinski F."/>
            <person name="Lammers P.J."/>
            <person name="Masclaux F.G."/>
            <person name="Murat C."/>
            <person name="Morin E."/>
            <person name="Ndikumana S."/>
            <person name="Pagni M."/>
            <person name="Petitpierre D."/>
            <person name="Requena N."/>
            <person name="Rosikiewicz P."/>
            <person name="Riley R."/>
            <person name="Saito K."/>
            <person name="San Clemente H."/>
            <person name="Shapiro H."/>
            <person name="van Tuinen D."/>
            <person name="Becard G."/>
            <person name="Bonfante P."/>
            <person name="Paszkowski U."/>
            <person name="Shachar-Hill Y.Y."/>
            <person name="Tuskan G.A."/>
            <person name="Young P.W."/>
            <person name="Sanders I.R."/>
            <person name="Henrissat B."/>
            <person name="Rensing S.A."/>
            <person name="Grigoriev I.V."/>
            <person name="Corradi N."/>
            <person name="Roux C."/>
            <person name="Martin F."/>
        </authorList>
    </citation>
    <scope>NUCLEOTIDE SEQUENCE [LARGE SCALE GENOMIC DNA]</scope>
    <source>
        <strain evidence="2 3">DAOM 197198</strain>
    </source>
</reference>
<accession>A0A2P4QDW5</accession>
<dbReference type="VEuPathDB" id="FungiDB:RhiirFUN_019024"/>
<evidence type="ECO:0000256" key="1">
    <source>
        <dbReference type="SAM" id="MobiDB-lite"/>
    </source>
</evidence>